<accession>A0A397J2E8</accession>
<dbReference type="PANTHER" id="PTHR46579:SF2">
    <property type="entry name" value="C2H2-TYPE DOMAIN-CONTAINING PROTEIN"/>
    <property type="match status" value="1"/>
</dbReference>
<evidence type="ECO:0000313" key="3">
    <source>
        <dbReference type="Proteomes" id="UP000266861"/>
    </source>
</evidence>
<gene>
    <name evidence="2" type="ORF">Glove_119g6</name>
</gene>
<proteinExistence type="predicted"/>
<dbReference type="OrthoDB" id="2439011at2759"/>
<evidence type="ECO:0000256" key="1">
    <source>
        <dbReference type="SAM" id="MobiDB-lite"/>
    </source>
</evidence>
<organism evidence="2 3">
    <name type="scientific">Diversispora epigaea</name>
    <dbReference type="NCBI Taxonomy" id="1348612"/>
    <lineage>
        <taxon>Eukaryota</taxon>
        <taxon>Fungi</taxon>
        <taxon>Fungi incertae sedis</taxon>
        <taxon>Mucoromycota</taxon>
        <taxon>Glomeromycotina</taxon>
        <taxon>Glomeromycetes</taxon>
        <taxon>Diversisporales</taxon>
        <taxon>Diversisporaceae</taxon>
        <taxon>Diversispora</taxon>
    </lineage>
</organism>
<keyword evidence="3" id="KW-1185">Reference proteome</keyword>
<dbReference type="PANTHER" id="PTHR46579">
    <property type="entry name" value="F5/8 TYPE C DOMAIN-CONTAINING PROTEIN-RELATED"/>
    <property type="match status" value="1"/>
</dbReference>
<dbReference type="Proteomes" id="UP000266861">
    <property type="component" value="Unassembled WGS sequence"/>
</dbReference>
<feature type="region of interest" description="Disordered" evidence="1">
    <location>
        <begin position="20"/>
        <end position="51"/>
    </location>
</feature>
<name>A0A397J2E8_9GLOM</name>
<sequence>MKKKKIIRKRSLAFVLYEDDTSSDRNRNSRNRSISNILGEESTSNQPSSNSRLVLCNYPKCNRRLIDPRIKVIHDLSNESSEISIESFQNRQEIEKSKRIDESSSSKSTTLTQDVNLLEIEKNDIIPNLTFLPRIRPKRHTNQLISVKISNVIVDDEILNISSEDEMEEMEEISIESEEESANEFSNIFEDYSSSNYDPDEPIDPKSTNNNSYLWILLWIMSFRIKFNLPKTATESLIKFIKLLLLEIGNSKFDTFSNSIYITKKELGLIDDFYSFPTCLKCHKLYNKQEVEYYKENDINSVMKYRHVEFPNSATRRNHQCQTILSEQVPTMNRFKLKFKLFIAKDSSKHLENTLKWKGCNSDSARKKFTKNSEVRWSELLRLPYFDPIRFITVDFMHYLFLDEIHKKIVDVVTLIEKKYERNVITPNFHLSLHLSACSLSNSHRQIESELMQMDQFGHDKIRRFWIYSRTIQESTISGKEPFLGEMLKPFLENISLLADGILDLIVAYYNDIYENLKFRKPFETDSLNSIIIPLRINKYCCCRISFEIFGSTFSPRHQKSSYILAKFVSEDDSIDIYSEQMCNVELWDTEFYPK</sequence>
<dbReference type="STRING" id="1348612.A0A397J2E8"/>
<dbReference type="EMBL" id="PQFF01000111">
    <property type="protein sequence ID" value="RHZ81537.1"/>
    <property type="molecule type" value="Genomic_DNA"/>
</dbReference>
<feature type="compositionally biased region" description="Polar residues" evidence="1">
    <location>
        <begin position="41"/>
        <end position="51"/>
    </location>
</feature>
<protein>
    <submittedName>
        <fullName evidence="2">Uncharacterized protein</fullName>
    </submittedName>
</protein>
<dbReference type="AlphaFoldDB" id="A0A397J2E8"/>
<reference evidence="2 3" key="1">
    <citation type="submission" date="2018-08" db="EMBL/GenBank/DDBJ databases">
        <title>Genome and evolution of the arbuscular mycorrhizal fungus Diversispora epigaea (formerly Glomus versiforme) and its bacterial endosymbionts.</title>
        <authorList>
            <person name="Sun X."/>
            <person name="Fei Z."/>
            <person name="Harrison M."/>
        </authorList>
    </citation>
    <scope>NUCLEOTIDE SEQUENCE [LARGE SCALE GENOMIC DNA]</scope>
    <source>
        <strain evidence="2 3">IT104</strain>
    </source>
</reference>
<comment type="caution">
    <text evidence="2">The sequence shown here is derived from an EMBL/GenBank/DDBJ whole genome shotgun (WGS) entry which is preliminary data.</text>
</comment>
<evidence type="ECO:0000313" key="2">
    <source>
        <dbReference type="EMBL" id="RHZ81537.1"/>
    </source>
</evidence>